<feature type="region of interest" description="Disordered" evidence="1">
    <location>
        <begin position="1"/>
        <end position="23"/>
    </location>
</feature>
<proteinExistence type="predicted"/>
<dbReference type="AlphaFoldDB" id="A0A238D090"/>
<dbReference type="EMBL" id="FLMQ01000034">
    <property type="protein sequence ID" value="SBP86634.1"/>
    <property type="molecule type" value="Genomic_DNA"/>
</dbReference>
<evidence type="ECO:0000256" key="1">
    <source>
        <dbReference type="SAM" id="MobiDB-lite"/>
    </source>
</evidence>
<accession>A0A238D090</accession>
<protein>
    <submittedName>
        <fullName evidence="2">Uncharacterized protein</fullName>
    </submittedName>
</protein>
<evidence type="ECO:0000313" key="2">
    <source>
        <dbReference type="EMBL" id="SBP86634.1"/>
    </source>
</evidence>
<sequence length="23" mass="2782">MIKARDRQKVLGRQYCRDESKSN</sequence>
<name>A0A238D090_THIDL</name>
<reference evidence="2 3" key="1">
    <citation type="submission" date="2016-06" db="EMBL/GenBank/DDBJ databases">
        <authorList>
            <person name="Kjaerup R.B."/>
            <person name="Dalgaard T.S."/>
            <person name="Juul-Madsen H.R."/>
        </authorList>
    </citation>
    <scope>NUCLEOTIDE SEQUENCE [LARGE SCALE GENOMIC DNA]</scope>
    <source>
        <strain evidence="2 3">DSM 16361</strain>
    </source>
</reference>
<organism evidence="2 3">
    <name type="scientific">Thiomonas delicata</name>
    <name type="common">Thiomonas cuprina</name>
    <dbReference type="NCBI Taxonomy" id="364030"/>
    <lineage>
        <taxon>Bacteria</taxon>
        <taxon>Pseudomonadati</taxon>
        <taxon>Pseudomonadota</taxon>
        <taxon>Betaproteobacteria</taxon>
        <taxon>Burkholderiales</taxon>
        <taxon>Thiomonas</taxon>
    </lineage>
</organism>
<gene>
    <name evidence="2" type="ORF">THIARS_40263</name>
</gene>
<keyword evidence="3" id="KW-1185">Reference proteome</keyword>
<dbReference type="Proteomes" id="UP000214566">
    <property type="component" value="Unassembled WGS sequence"/>
</dbReference>
<evidence type="ECO:0000313" key="3">
    <source>
        <dbReference type="Proteomes" id="UP000214566"/>
    </source>
</evidence>